<protein>
    <recommendedName>
        <fullName evidence="2">Up-regulated in Daf-2 domain-containing protein</fullName>
    </recommendedName>
</protein>
<comment type="caution">
    <text evidence="3">The sequence shown here is derived from an EMBL/GenBank/DDBJ whole genome shotgun (WGS) entry which is preliminary data.</text>
</comment>
<dbReference type="EMBL" id="JASWJB010000435">
    <property type="protein sequence ID" value="KAK2590468.1"/>
    <property type="molecule type" value="Genomic_DNA"/>
</dbReference>
<keyword evidence="1" id="KW-1133">Transmembrane helix</keyword>
<dbReference type="Gene3D" id="2.60.40.3820">
    <property type="match status" value="2"/>
</dbReference>
<feature type="domain" description="Up-regulated in Daf-2" evidence="2">
    <location>
        <begin position="2"/>
        <end position="188"/>
    </location>
</feature>
<dbReference type="AlphaFoldDB" id="A0AAJ0CCB1"/>
<proteinExistence type="predicted"/>
<dbReference type="InterPro" id="IPR041157">
    <property type="entry name" value="PUD1/2"/>
</dbReference>
<accession>A0AAJ0CCB1</accession>
<keyword evidence="1" id="KW-0812">Transmembrane</keyword>
<organism evidence="3 4">
    <name type="scientific">Conoideocrella luteorostrata</name>
    <dbReference type="NCBI Taxonomy" id="1105319"/>
    <lineage>
        <taxon>Eukaryota</taxon>
        <taxon>Fungi</taxon>
        <taxon>Dikarya</taxon>
        <taxon>Ascomycota</taxon>
        <taxon>Pezizomycotina</taxon>
        <taxon>Sordariomycetes</taxon>
        <taxon>Hypocreomycetidae</taxon>
        <taxon>Hypocreales</taxon>
        <taxon>Clavicipitaceae</taxon>
        <taxon>Conoideocrella</taxon>
    </lineage>
</organism>
<feature type="transmembrane region" description="Helical" evidence="1">
    <location>
        <begin position="76"/>
        <end position="103"/>
    </location>
</feature>
<evidence type="ECO:0000259" key="2">
    <source>
        <dbReference type="Pfam" id="PF18457"/>
    </source>
</evidence>
<keyword evidence="4" id="KW-1185">Reference proteome</keyword>
<sequence>MYRDVHHWDVIQPGNTTAPEDMKVHYETGLTTTGKNWWMVYWLNEEHDTMYLSNPNNFRKYFDFVDEHTLGVSGAIALAAFGIIAFGVLGPEIIACAVLNAVICEESYFSYSAAIWSANLVIGGIVVEGAALSTLFLVGNENINKEKTEGFKQHILRTDNETNCTRIIINEDQTIDFKSESGDSSTIFSSILYNSTQAKKVRDKVDASLRARASSD</sequence>
<reference evidence="3" key="1">
    <citation type="submission" date="2023-06" db="EMBL/GenBank/DDBJ databases">
        <title>Conoideocrella luteorostrata (Hypocreales: Clavicipitaceae), a potential biocontrol fungus for elongate hemlock scale in United States Christmas tree production areas.</title>
        <authorList>
            <person name="Barrett H."/>
            <person name="Lovett B."/>
            <person name="Macias A.M."/>
            <person name="Stajich J.E."/>
            <person name="Kasson M.T."/>
        </authorList>
    </citation>
    <scope>NUCLEOTIDE SEQUENCE</scope>
    <source>
        <strain evidence="3">ARSEF 14590</strain>
    </source>
</reference>
<evidence type="ECO:0000313" key="4">
    <source>
        <dbReference type="Proteomes" id="UP001251528"/>
    </source>
</evidence>
<evidence type="ECO:0000256" key="1">
    <source>
        <dbReference type="SAM" id="Phobius"/>
    </source>
</evidence>
<feature type="transmembrane region" description="Helical" evidence="1">
    <location>
        <begin position="115"/>
        <end position="138"/>
    </location>
</feature>
<keyword evidence="1" id="KW-0472">Membrane</keyword>
<dbReference type="Proteomes" id="UP001251528">
    <property type="component" value="Unassembled WGS sequence"/>
</dbReference>
<name>A0AAJ0CCB1_9HYPO</name>
<evidence type="ECO:0000313" key="3">
    <source>
        <dbReference type="EMBL" id="KAK2590468.1"/>
    </source>
</evidence>
<gene>
    <name evidence="3" type="ORF">QQS21_011855</name>
</gene>
<dbReference type="Pfam" id="PF18457">
    <property type="entry name" value="PUD1_2"/>
    <property type="match status" value="1"/>
</dbReference>